<feature type="region of interest" description="Disordered" evidence="1">
    <location>
        <begin position="66"/>
        <end position="89"/>
    </location>
</feature>
<name>A0A8J6ET84_ELECQ</name>
<reference evidence="2" key="1">
    <citation type="thesis" date="2020" institute="ProQuest LLC" country="789 East Eisenhower Parkway, Ann Arbor, MI, USA">
        <title>Comparative Genomics and Chromosome Evolution.</title>
        <authorList>
            <person name="Mudd A.B."/>
        </authorList>
    </citation>
    <scope>NUCLEOTIDE SEQUENCE</scope>
    <source>
        <strain evidence="2">HN-11 Male</strain>
        <tissue evidence="2">Kidney and liver</tissue>
    </source>
</reference>
<gene>
    <name evidence="2" type="ORF">GDO78_004792</name>
</gene>
<dbReference type="EMBL" id="WNTK01000013">
    <property type="protein sequence ID" value="KAG9474670.1"/>
    <property type="molecule type" value="Genomic_DNA"/>
</dbReference>
<proteinExistence type="predicted"/>
<evidence type="ECO:0000256" key="1">
    <source>
        <dbReference type="SAM" id="MobiDB-lite"/>
    </source>
</evidence>
<feature type="compositionally biased region" description="Polar residues" evidence="1">
    <location>
        <begin position="80"/>
        <end position="89"/>
    </location>
</feature>
<sequence>MCDIIRMANPTRRRHNGKCVGNVEISAYGRRRTFNQKTNHCLNSIFPARWDVCVVPSPIRLPLISSPAPQHRRKGYGFINHSTVPSHRS</sequence>
<evidence type="ECO:0000313" key="2">
    <source>
        <dbReference type="EMBL" id="KAG9474670.1"/>
    </source>
</evidence>
<accession>A0A8J6ET84</accession>
<protein>
    <submittedName>
        <fullName evidence="2">Uncharacterized protein</fullName>
    </submittedName>
</protein>
<dbReference type="AlphaFoldDB" id="A0A8J6ET84"/>
<evidence type="ECO:0000313" key="3">
    <source>
        <dbReference type="Proteomes" id="UP000770717"/>
    </source>
</evidence>
<keyword evidence="3" id="KW-1185">Reference proteome</keyword>
<dbReference type="Proteomes" id="UP000770717">
    <property type="component" value="Unassembled WGS sequence"/>
</dbReference>
<organism evidence="2 3">
    <name type="scientific">Eleutherodactylus coqui</name>
    <name type="common">Puerto Rican coqui</name>
    <dbReference type="NCBI Taxonomy" id="57060"/>
    <lineage>
        <taxon>Eukaryota</taxon>
        <taxon>Metazoa</taxon>
        <taxon>Chordata</taxon>
        <taxon>Craniata</taxon>
        <taxon>Vertebrata</taxon>
        <taxon>Euteleostomi</taxon>
        <taxon>Amphibia</taxon>
        <taxon>Batrachia</taxon>
        <taxon>Anura</taxon>
        <taxon>Neobatrachia</taxon>
        <taxon>Hyloidea</taxon>
        <taxon>Eleutherodactylidae</taxon>
        <taxon>Eleutherodactylinae</taxon>
        <taxon>Eleutherodactylus</taxon>
        <taxon>Eleutherodactylus</taxon>
    </lineage>
</organism>
<comment type="caution">
    <text evidence="2">The sequence shown here is derived from an EMBL/GenBank/DDBJ whole genome shotgun (WGS) entry which is preliminary data.</text>
</comment>